<name>A0A5B7EMA2_PORTR</name>
<dbReference type="EMBL" id="VSRR010003048">
    <property type="protein sequence ID" value="MPC34407.1"/>
    <property type="molecule type" value="Genomic_DNA"/>
</dbReference>
<reference evidence="3 4" key="1">
    <citation type="submission" date="2019-05" db="EMBL/GenBank/DDBJ databases">
        <title>Another draft genome of Portunus trituberculatus and its Hox gene families provides insights of decapod evolution.</title>
        <authorList>
            <person name="Jeong J.-H."/>
            <person name="Song I."/>
            <person name="Kim S."/>
            <person name="Choi T."/>
            <person name="Kim D."/>
            <person name="Ryu S."/>
            <person name="Kim W."/>
        </authorList>
    </citation>
    <scope>NUCLEOTIDE SEQUENCE [LARGE SCALE GENOMIC DNA]</scope>
    <source>
        <tissue evidence="3">Muscle</tissue>
    </source>
</reference>
<feature type="signal peptide" evidence="2">
    <location>
        <begin position="1"/>
        <end position="19"/>
    </location>
</feature>
<dbReference type="Proteomes" id="UP000324222">
    <property type="component" value="Unassembled WGS sequence"/>
</dbReference>
<feature type="transmembrane region" description="Helical" evidence="1">
    <location>
        <begin position="58"/>
        <end position="80"/>
    </location>
</feature>
<protein>
    <submittedName>
        <fullName evidence="3">Uncharacterized protein</fullName>
    </submittedName>
</protein>
<feature type="transmembrane region" description="Helical" evidence="1">
    <location>
        <begin position="33"/>
        <end position="51"/>
    </location>
</feature>
<comment type="caution">
    <text evidence="3">The sequence shown here is derived from an EMBL/GenBank/DDBJ whole genome shotgun (WGS) entry which is preliminary data.</text>
</comment>
<keyword evidence="1" id="KW-0812">Transmembrane</keyword>
<sequence length="128" mass="13867">MKLNSALQTLTALVPFLKAQILSSCFSSSCSCSWHLLASSLLSILLVAAVNQSGPSSSCVLLLSSIFLMSSACPFVIIAVQNFMTVDIRSGLSEETVATESVHIFTEKLDKSNVETCHYELHSNPVYY</sequence>
<keyword evidence="1" id="KW-1133">Transmembrane helix</keyword>
<organism evidence="3 4">
    <name type="scientific">Portunus trituberculatus</name>
    <name type="common">Swimming crab</name>
    <name type="synonym">Neptunus trituberculatus</name>
    <dbReference type="NCBI Taxonomy" id="210409"/>
    <lineage>
        <taxon>Eukaryota</taxon>
        <taxon>Metazoa</taxon>
        <taxon>Ecdysozoa</taxon>
        <taxon>Arthropoda</taxon>
        <taxon>Crustacea</taxon>
        <taxon>Multicrustacea</taxon>
        <taxon>Malacostraca</taxon>
        <taxon>Eumalacostraca</taxon>
        <taxon>Eucarida</taxon>
        <taxon>Decapoda</taxon>
        <taxon>Pleocyemata</taxon>
        <taxon>Brachyura</taxon>
        <taxon>Eubrachyura</taxon>
        <taxon>Portunoidea</taxon>
        <taxon>Portunidae</taxon>
        <taxon>Portuninae</taxon>
        <taxon>Portunus</taxon>
    </lineage>
</organism>
<accession>A0A5B7EMA2</accession>
<feature type="chain" id="PRO_5022839825" evidence="2">
    <location>
        <begin position="20"/>
        <end position="128"/>
    </location>
</feature>
<evidence type="ECO:0000256" key="1">
    <source>
        <dbReference type="SAM" id="Phobius"/>
    </source>
</evidence>
<evidence type="ECO:0000313" key="4">
    <source>
        <dbReference type="Proteomes" id="UP000324222"/>
    </source>
</evidence>
<keyword evidence="4" id="KW-1185">Reference proteome</keyword>
<evidence type="ECO:0000313" key="3">
    <source>
        <dbReference type="EMBL" id="MPC34407.1"/>
    </source>
</evidence>
<proteinExistence type="predicted"/>
<dbReference type="PROSITE" id="PS51257">
    <property type="entry name" value="PROKAR_LIPOPROTEIN"/>
    <property type="match status" value="1"/>
</dbReference>
<dbReference type="AlphaFoldDB" id="A0A5B7EMA2"/>
<gene>
    <name evidence="3" type="ORF">E2C01_027793</name>
</gene>
<keyword evidence="1" id="KW-0472">Membrane</keyword>
<keyword evidence="2" id="KW-0732">Signal</keyword>
<evidence type="ECO:0000256" key="2">
    <source>
        <dbReference type="SAM" id="SignalP"/>
    </source>
</evidence>